<comment type="caution">
    <text evidence="2">The sequence shown here is derived from an EMBL/GenBank/DDBJ whole genome shotgun (WGS) entry which is preliminary data.</text>
</comment>
<protein>
    <submittedName>
        <fullName evidence="2">DUF1800 domain-containing protein</fullName>
    </submittedName>
</protein>
<organism evidence="2 3">
    <name type="scientific">Luteolibacter rhizosphaerae</name>
    <dbReference type="NCBI Taxonomy" id="2989719"/>
    <lineage>
        <taxon>Bacteria</taxon>
        <taxon>Pseudomonadati</taxon>
        <taxon>Verrucomicrobiota</taxon>
        <taxon>Verrucomicrobiia</taxon>
        <taxon>Verrucomicrobiales</taxon>
        <taxon>Verrucomicrobiaceae</taxon>
        <taxon>Luteolibacter</taxon>
    </lineage>
</organism>
<name>A0ABT3G3K1_9BACT</name>
<dbReference type="InterPro" id="IPR014917">
    <property type="entry name" value="DUF1800"/>
</dbReference>
<dbReference type="RefSeq" id="WP_264513953.1">
    <property type="nucleotide sequence ID" value="NZ_JAPDDR010000006.1"/>
</dbReference>
<evidence type="ECO:0000313" key="3">
    <source>
        <dbReference type="Proteomes" id="UP001165653"/>
    </source>
</evidence>
<feature type="region of interest" description="Disordered" evidence="1">
    <location>
        <begin position="78"/>
        <end position="110"/>
    </location>
</feature>
<evidence type="ECO:0000256" key="1">
    <source>
        <dbReference type="SAM" id="MobiDB-lite"/>
    </source>
</evidence>
<sequence>MLPAAPDEWTIFEAAHLLRRAGFGGSPDEIKVFHALGRKKAVDALLAPDEALDAFPLPEWASREVAAEEMRERAMEVREMRQRTRDMTPEQADRTRRQFNQQRQRESRQRSAEAQGWWFERMLKTKAPLREKMVLFWHDHFATSFQKVRLPVLLIQQNELFRRYATGSFKDLTHEIVKDAAMMLYLDTQSSKKGKPNENFAREVMELFTLGEGNYTEQDIKEAARAFTGYQINRGNGAVTHNRRQADNGEKTIFSRKGKYDGDGVVDLIFEQSAASRLIPTKLWEYFVAENPPKEGIDALAKSFKDADFKIEPLLREIFLSKSFYAEKVMRDQIKSPIQYLVQMFKELELREAPEAYVLSAQQQLGQVLFMPPNVAGWDWGKAWINTNTLLSRYNVAGFITKGSQENEPVRNDGDGDGMMMEMEERKPARLGNAMKRAERNWAGPDYEKVAPRALREDPEKLIDSLLFRFFQSPLGPKEREAFVEYARSKKGAVFTNKETGELCHLILSTPQYQLA</sequence>
<evidence type="ECO:0000313" key="2">
    <source>
        <dbReference type="EMBL" id="MCW1914425.1"/>
    </source>
</evidence>
<dbReference type="EMBL" id="JAPDDR010000006">
    <property type="protein sequence ID" value="MCW1914425.1"/>
    <property type="molecule type" value="Genomic_DNA"/>
</dbReference>
<gene>
    <name evidence="2" type="ORF">OJ996_12625</name>
</gene>
<keyword evidence="3" id="KW-1185">Reference proteome</keyword>
<dbReference type="Pfam" id="PF08811">
    <property type="entry name" value="DUF1800"/>
    <property type="match status" value="1"/>
</dbReference>
<feature type="compositionally biased region" description="Basic and acidic residues" evidence="1">
    <location>
        <begin position="78"/>
        <end position="96"/>
    </location>
</feature>
<accession>A0ABT3G3K1</accession>
<reference evidence="2" key="1">
    <citation type="submission" date="2022-10" db="EMBL/GenBank/DDBJ databases">
        <title>Luteolibacter sp. GHJ8, whole genome shotgun sequencing project.</title>
        <authorList>
            <person name="Zhao G."/>
            <person name="Shen L."/>
        </authorList>
    </citation>
    <scope>NUCLEOTIDE SEQUENCE</scope>
    <source>
        <strain evidence="2">GHJ8</strain>
    </source>
</reference>
<proteinExistence type="predicted"/>
<dbReference type="Proteomes" id="UP001165653">
    <property type="component" value="Unassembled WGS sequence"/>
</dbReference>